<dbReference type="InterPro" id="IPR013538">
    <property type="entry name" value="ASHA1/2-like_C"/>
</dbReference>
<dbReference type="EMBL" id="CP051682">
    <property type="protein sequence ID" value="QJD97151.1"/>
    <property type="molecule type" value="Genomic_DNA"/>
</dbReference>
<evidence type="ECO:0000313" key="3">
    <source>
        <dbReference type="EMBL" id="QJD97151.1"/>
    </source>
</evidence>
<protein>
    <submittedName>
        <fullName evidence="3">SRPBCC domain-containing protein</fullName>
    </submittedName>
</protein>
<evidence type="ECO:0000313" key="4">
    <source>
        <dbReference type="Proteomes" id="UP000503278"/>
    </source>
</evidence>
<organism evidence="3 4">
    <name type="scientific">Mucilaginibacter robiniae</name>
    <dbReference type="NCBI Taxonomy" id="2728022"/>
    <lineage>
        <taxon>Bacteria</taxon>
        <taxon>Pseudomonadati</taxon>
        <taxon>Bacteroidota</taxon>
        <taxon>Sphingobacteriia</taxon>
        <taxon>Sphingobacteriales</taxon>
        <taxon>Sphingobacteriaceae</taxon>
        <taxon>Mucilaginibacter</taxon>
    </lineage>
</organism>
<dbReference type="KEGG" id="mrob:HH214_15370"/>
<dbReference type="Pfam" id="PF08327">
    <property type="entry name" value="AHSA1"/>
    <property type="match status" value="1"/>
</dbReference>
<dbReference type="Proteomes" id="UP000503278">
    <property type="component" value="Chromosome"/>
</dbReference>
<gene>
    <name evidence="3" type="ORF">HH214_15370</name>
</gene>
<comment type="similarity">
    <text evidence="1">Belongs to the AHA1 family.</text>
</comment>
<evidence type="ECO:0000259" key="2">
    <source>
        <dbReference type="Pfam" id="PF08327"/>
    </source>
</evidence>
<keyword evidence="4" id="KW-1185">Reference proteome</keyword>
<dbReference type="SUPFAM" id="SSF55961">
    <property type="entry name" value="Bet v1-like"/>
    <property type="match status" value="1"/>
</dbReference>
<name>A0A7L5E298_9SPHI</name>
<dbReference type="Gene3D" id="3.30.530.20">
    <property type="match status" value="1"/>
</dbReference>
<dbReference type="AlphaFoldDB" id="A0A7L5E298"/>
<accession>A0A7L5E298</accession>
<evidence type="ECO:0000256" key="1">
    <source>
        <dbReference type="ARBA" id="ARBA00006817"/>
    </source>
</evidence>
<reference evidence="3 4" key="1">
    <citation type="submission" date="2020-04" db="EMBL/GenBank/DDBJ databases">
        <title>Genome sequencing of novel species.</title>
        <authorList>
            <person name="Heo J."/>
            <person name="Kim S.-J."/>
            <person name="Kim J.-S."/>
            <person name="Hong S.-B."/>
            <person name="Kwon S.-W."/>
        </authorList>
    </citation>
    <scope>NUCLEOTIDE SEQUENCE [LARGE SCALE GENOMIC DNA]</scope>
    <source>
        <strain evidence="3 4">F39-2</strain>
    </source>
</reference>
<sequence length="183" mass="21298">MKFIIQAITQLSGLTFLKLFIHLYVVITDTFNFMENNELKLGAEKDFAVPVEKLYQAWITPEDLKQWWKPSENHLTTVNLDVREGGKFKYEFEGKDHQIALAITGDYKEVKPNEKLMYSWNWDIPTDTIKPSDHELTIEFVANGDGSKIKVTQKNFQDDESITPHQEGWDKALNDLQAYLNQK</sequence>
<dbReference type="InterPro" id="IPR023393">
    <property type="entry name" value="START-like_dom_sf"/>
</dbReference>
<dbReference type="CDD" id="cd07814">
    <property type="entry name" value="SRPBCC_CalC_Aha1-like"/>
    <property type="match status" value="1"/>
</dbReference>
<feature type="domain" description="Activator of Hsp90 ATPase homologue 1/2-like C-terminal" evidence="2">
    <location>
        <begin position="49"/>
        <end position="180"/>
    </location>
</feature>
<dbReference type="RefSeq" id="WP_169609074.1">
    <property type="nucleotide sequence ID" value="NZ_CP051682.1"/>
</dbReference>
<proteinExistence type="inferred from homology"/>